<gene>
    <name evidence="8" type="ORF">Taro_042092</name>
</gene>
<keyword evidence="2" id="KW-0964">Secreted</keyword>
<evidence type="ECO:0000313" key="9">
    <source>
        <dbReference type="Proteomes" id="UP000652761"/>
    </source>
</evidence>
<evidence type="ECO:0000256" key="1">
    <source>
        <dbReference type="ARBA" id="ARBA00004613"/>
    </source>
</evidence>
<dbReference type="GO" id="GO:0005576">
    <property type="term" value="C:extracellular region"/>
    <property type="evidence" value="ECO:0007669"/>
    <property type="project" value="UniProtKB-SubCell"/>
</dbReference>
<protein>
    <recommendedName>
        <fullName evidence="7">Lipase-like C-terminal domain-containing protein</fullName>
    </recommendedName>
</protein>
<dbReference type="Pfam" id="PF24708">
    <property type="entry name" value="Lip_C"/>
    <property type="match status" value="1"/>
</dbReference>
<dbReference type="OrthoDB" id="206848at2759"/>
<reference evidence="8" key="1">
    <citation type="submission" date="2017-07" db="EMBL/GenBank/DDBJ databases">
        <title>Taro Niue Genome Assembly and Annotation.</title>
        <authorList>
            <person name="Atibalentja N."/>
            <person name="Keating K."/>
            <person name="Fields C.J."/>
        </authorList>
    </citation>
    <scope>NUCLEOTIDE SEQUENCE</scope>
    <source>
        <strain evidence="8">Niue_2</strain>
        <tissue evidence="8">Leaf</tissue>
    </source>
</reference>
<sequence length="183" mass="20518">MAGGVFSRLRAGDRRQPAGLRARGKRRDGRCLLRASSGRLQQPAALRLRGWAKRASGKQRPAGGGFFSGQTTGRQDLSWLGFDDRRADWGLTAADLSERGARELFYFLKGGQVDYGKEHSRSFGHLWFGRVYEQGTKPRASCLIRFLHFALLEALCPLCCQDVLQNQKFSILNKCVGEECEKH</sequence>
<feature type="region of interest" description="Disordered" evidence="6">
    <location>
        <begin position="51"/>
        <end position="70"/>
    </location>
</feature>
<evidence type="ECO:0000256" key="6">
    <source>
        <dbReference type="SAM" id="MobiDB-lite"/>
    </source>
</evidence>
<comment type="caution">
    <text evidence="8">The sequence shown here is derived from an EMBL/GenBank/DDBJ whole genome shotgun (WGS) entry which is preliminary data.</text>
</comment>
<keyword evidence="9" id="KW-1185">Reference proteome</keyword>
<keyword evidence="3" id="KW-0732">Signal</keyword>
<dbReference type="Proteomes" id="UP000652761">
    <property type="component" value="Unassembled WGS sequence"/>
</dbReference>
<dbReference type="GO" id="GO:0016787">
    <property type="term" value="F:hydrolase activity"/>
    <property type="evidence" value="ECO:0007669"/>
    <property type="project" value="UniProtKB-KW"/>
</dbReference>
<accession>A0A843WNK4</accession>
<dbReference type="Gene3D" id="3.40.50.1820">
    <property type="entry name" value="alpha/beta hydrolase"/>
    <property type="match status" value="1"/>
</dbReference>
<evidence type="ECO:0000313" key="8">
    <source>
        <dbReference type="EMBL" id="MQM09226.1"/>
    </source>
</evidence>
<dbReference type="AlphaFoldDB" id="A0A843WNK4"/>
<evidence type="ECO:0000259" key="7">
    <source>
        <dbReference type="Pfam" id="PF24708"/>
    </source>
</evidence>
<dbReference type="EMBL" id="NMUH01004323">
    <property type="protein sequence ID" value="MQM09226.1"/>
    <property type="molecule type" value="Genomic_DNA"/>
</dbReference>
<evidence type="ECO:0000256" key="5">
    <source>
        <dbReference type="ARBA" id="ARBA00023098"/>
    </source>
</evidence>
<evidence type="ECO:0000256" key="4">
    <source>
        <dbReference type="ARBA" id="ARBA00022801"/>
    </source>
</evidence>
<comment type="subcellular location">
    <subcellularLocation>
        <location evidence="1">Secreted</location>
    </subcellularLocation>
</comment>
<name>A0A843WNK4_COLES</name>
<keyword evidence="5" id="KW-0443">Lipid metabolism</keyword>
<dbReference type="PANTHER" id="PTHR34043">
    <property type="entry name" value="ALPHA/BETA-HYDROLASES SUPERFAMILY PROTEIN"/>
    <property type="match status" value="1"/>
</dbReference>
<dbReference type="InterPro" id="IPR029058">
    <property type="entry name" value="AB_hydrolase_fold"/>
</dbReference>
<proteinExistence type="predicted"/>
<evidence type="ECO:0000256" key="3">
    <source>
        <dbReference type="ARBA" id="ARBA00022729"/>
    </source>
</evidence>
<dbReference type="PANTHER" id="PTHR34043:SF3">
    <property type="entry name" value="ALPHA_BETA-HYDROLASES SUPERFAMILY PROTEIN"/>
    <property type="match status" value="1"/>
</dbReference>
<keyword evidence="4" id="KW-0378">Hydrolase</keyword>
<organism evidence="8 9">
    <name type="scientific">Colocasia esculenta</name>
    <name type="common">Wild taro</name>
    <name type="synonym">Arum esculentum</name>
    <dbReference type="NCBI Taxonomy" id="4460"/>
    <lineage>
        <taxon>Eukaryota</taxon>
        <taxon>Viridiplantae</taxon>
        <taxon>Streptophyta</taxon>
        <taxon>Embryophyta</taxon>
        <taxon>Tracheophyta</taxon>
        <taxon>Spermatophyta</taxon>
        <taxon>Magnoliopsida</taxon>
        <taxon>Liliopsida</taxon>
        <taxon>Araceae</taxon>
        <taxon>Aroideae</taxon>
        <taxon>Colocasieae</taxon>
        <taxon>Colocasia</taxon>
    </lineage>
</organism>
<feature type="domain" description="Lipase-like C-terminal" evidence="7">
    <location>
        <begin position="98"/>
        <end position="134"/>
    </location>
</feature>
<evidence type="ECO:0000256" key="2">
    <source>
        <dbReference type="ARBA" id="ARBA00022525"/>
    </source>
</evidence>
<dbReference type="InterPro" id="IPR056304">
    <property type="entry name" value="Lip-like_C"/>
</dbReference>
<dbReference type="GO" id="GO:0006629">
    <property type="term" value="P:lipid metabolic process"/>
    <property type="evidence" value="ECO:0007669"/>
    <property type="project" value="UniProtKB-KW"/>
</dbReference>